<proteinExistence type="predicted"/>
<reference evidence="1 2" key="1">
    <citation type="submission" date="2018-11" db="EMBL/GenBank/DDBJ databases">
        <authorList>
            <consortium name="Pathogen Informatics"/>
        </authorList>
    </citation>
    <scope>NUCLEOTIDE SEQUENCE [LARGE SCALE GENOMIC DNA]</scope>
</reference>
<protein>
    <submittedName>
        <fullName evidence="1 3">Uncharacterized protein</fullName>
    </submittedName>
</protein>
<reference evidence="3" key="2">
    <citation type="submission" date="2019-09" db="UniProtKB">
        <authorList>
            <consortium name="WormBaseParasite"/>
        </authorList>
    </citation>
    <scope>IDENTIFICATION</scope>
</reference>
<dbReference type="EMBL" id="UZAH01035252">
    <property type="protein sequence ID" value="VDP39849.1"/>
    <property type="molecule type" value="Genomic_DNA"/>
</dbReference>
<evidence type="ECO:0000313" key="2">
    <source>
        <dbReference type="Proteomes" id="UP000050761"/>
    </source>
</evidence>
<evidence type="ECO:0000313" key="1">
    <source>
        <dbReference type="EMBL" id="VDP39849.1"/>
    </source>
</evidence>
<dbReference type="Proteomes" id="UP000050761">
    <property type="component" value="Unassembled WGS sequence"/>
</dbReference>
<organism evidence="2 3">
    <name type="scientific">Heligmosomoides polygyrus</name>
    <name type="common">Parasitic roundworm</name>
    <dbReference type="NCBI Taxonomy" id="6339"/>
    <lineage>
        <taxon>Eukaryota</taxon>
        <taxon>Metazoa</taxon>
        <taxon>Ecdysozoa</taxon>
        <taxon>Nematoda</taxon>
        <taxon>Chromadorea</taxon>
        <taxon>Rhabditida</taxon>
        <taxon>Rhabditina</taxon>
        <taxon>Rhabditomorpha</taxon>
        <taxon>Strongyloidea</taxon>
        <taxon>Heligmosomidae</taxon>
        <taxon>Heligmosomoides</taxon>
    </lineage>
</organism>
<gene>
    <name evidence="1" type="ORF">HPBE_LOCUS23604</name>
</gene>
<dbReference type="AlphaFoldDB" id="A0A183GLN5"/>
<evidence type="ECO:0000313" key="3">
    <source>
        <dbReference type="WBParaSite" id="HPBE_0002360501-mRNA-1"/>
    </source>
</evidence>
<dbReference type="WBParaSite" id="HPBE_0002360501-mRNA-1">
    <property type="protein sequence ID" value="HPBE_0002360501-mRNA-1"/>
    <property type="gene ID" value="HPBE_0002360501"/>
</dbReference>
<name>A0A183GLN5_HELPZ</name>
<accession>A0A183GLN5</accession>
<keyword evidence="2" id="KW-1185">Reference proteome</keyword>
<sequence length="97" mass="10696">MCSVTEPIAVRVFVRPLEISLPSDHLASDKACAPPLPEQAPPQPTVWSTMSSRIEAETSVKRWSTPVVKTEEGQPPGPVRCFTSRPYRGNFNFGQSK</sequence>
<dbReference type="OrthoDB" id="5864875at2759"/>
<accession>A0A3P8GZ93</accession>